<evidence type="ECO:0000256" key="7">
    <source>
        <dbReference type="ARBA" id="ARBA00047899"/>
    </source>
</evidence>
<feature type="non-terminal residue" evidence="12">
    <location>
        <position position="247"/>
    </location>
</feature>
<dbReference type="FunFam" id="3.30.200.20:FF:000042">
    <property type="entry name" value="Aurora kinase A"/>
    <property type="match status" value="1"/>
</dbReference>
<protein>
    <recommendedName>
        <fullName evidence="1">non-specific serine/threonine protein kinase</fullName>
        <ecNumber evidence="1">2.7.11.1</ecNumber>
    </recommendedName>
</protein>
<comment type="catalytic activity">
    <reaction evidence="8">
        <text>L-seryl-[protein] + ATP = O-phospho-L-seryl-[protein] + ADP + H(+)</text>
        <dbReference type="Rhea" id="RHEA:17989"/>
        <dbReference type="Rhea" id="RHEA-COMP:9863"/>
        <dbReference type="Rhea" id="RHEA-COMP:11604"/>
        <dbReference type="ChEBI" id="CHEBI:15378"/>
        <dbReference type="ChEBI" id="CHEBI:29999"/>
        <dbReference type="ChEBI" id="CHEBI:30616"/>
        <dbReference type="ChEBI" id="CHEBI:83421"/>
        <dbReference type="ChEBI" id="CHEBI:456216"/>
        <dbReference type="EC" id="2.7.11.1"/>
    </reaction>
</comment>
<dbReference type="CDD" id="cd06093">
    <property type="entry name" value="PX_domain"/>
    <property type="match status" value="1"/>
</dbReference>
<dbReference type="InterPro" id="IPR000719">
    <property type="entry name" value="Prot_kinase_dom"/>
</dbReference>
<dbReference type="Proteomes" id="UP000275652">
    <property type="component" value="Unassembled WGS sequence"/>
</dbReference>
<evidence type="ECO:0000256" key="4">
    <source>
        <dbReference type="ARBA" id="ARBA00022741"/>
    </source>
</evidence>
<dbReference type="PROSITE" id="PS00107">
    <property type="entry name" value="PROTEIN_KINASE_ATP"/>
    <property type="match status" value="1"/>
</dbReference>
<evidence type="ECO:0000256" key="3">
    <source>
        <dbReference type="ARBA" id="ARBA00022679"/>
    </source>
</evidence>
<reference evidence="12 13" key="1">
    <citation type="journal article" date="2018" name="J. Invertebr. Pathol.">
        <title>New genotyping method for the causative agent of crayfish plague (Aphanomyces astaci) based on whole genome data.</title>
        <authorList>
            <person name="Minardi D."/>
            <person name="Studholme D.J."/>
            <person name="van der Giezen M."/>
            <person name="Pretto T."/>
            <person name="Oidtmann B."/>
        </authorList>
    </citation>
    <scope>NUCLEOTIDE SEQUENCE [LARGE SCALE GENOMIC DNA]</scope>
    <source>
        <strain evidence="12 13">KB13</strain>
    </source>
</reference>
<dbReference type="GO" id="GO:0005524">
    <property type="term" value="F:ATP binding"/>
    <property type="evidence" value="ECO:0007669"/>
    <property type="project" value="UniProtKB-UniRule"/>
</dbReference>
<name>A0A9X8H3R1_APHAT</name>
<comment type="catalytic activity">
    <reaction evidence="7">
        <text>L-threonyl-[protein] + ATP = O-phospho-L-threonyl-[protein] + ADP + H(+)</text>
        <dbReference type="Rhea" id="RHEA:46608"/>
        <dbReference type="Rhea" id="RHEA-COMP:11060"/>
        <dbReference type="Rhea" id="RHEA-COMP:11605"/>
        <dbReference type="ChEBI" id="CHEBI:15378"/>
        <dbReference type="ChEBI" id="CHEBI:30013"/>
        <dbReference type="ChEBI" id="CHEBI:30616"/>
        <dbReference type="ChEBI" id="CHEBI:61977"/>
        <dbReference type="ChEBI" id="CHEBI:456216"/>
        <dbReference type="EC" id="2.7.11.1"/>
    </reaction>
</comment>
<dbReference type="InterPro" id="IPR017441">
    <property type="entry name" value="Protein_kinase_ATP_BS"/>
</dbReference>
<sequence length="247" mass="28781">MMVNVTAVRIPSWDSRLELQRQQRYTVFMMSVESADSTWNLGKRYSEFRALHKLLCPRYATVRSQPFPPKRLFSSLSLRVIEQRRVGFETYLQALLALRPRPHELEAFLSPAANNSDESMHDDFEDRVTMTSASPPVDLFASMREPFDLSHKWSVDDFEVLKVLGKGSFGKVYLVRRAKSPTVAMYAMKVLKKRELIQRHQVDHTMTERHVMSVLDHPFIVTLRVAFQTRERLFMVSDFCIGGEIFF</sequence>
<evidence type="ECO:0000259" key="11">
    <source>
        <dbReference type="PROSITE" id="PS50195"/>
    </source>
</evidence>
<comment type="caution">
    <text evidence="12">The sequence shown here is derived from an EMBL/GenBank/DDBJ whole genome shotgun (WGS) entry which is preliminary data.</text>
</comment>
<dbReference type="PANTHER" id="PTHR24356">
    <property type="entry name" value="SERINE/THREONINE-PROTEIN KINASE"/>
    <property type="match status" value="1"/>
</dbReference>
<dbReference type="InterPro" id="IPR036871">
    <property type="entry name" value="PX_dom_sf"/>
</dbReference>
<dbReference type="EMBL" id="QUTI01043278">
    <property type="protein sequence ID" value="RLO00072.1"/>
    <property type="molecule type" value="Genomic_DNA"/>
</dbReference>
<dbReference type="GO" id="GO:0004674">
    <property type="term" value="F:protein serine/threonine kinase activity"/>
    <property type="evidence" value="ECO:0007669"/>
    <property type="project" value="UniProtKB-KW"/>
</dbReference>
<dbReference type="GO" id="GO:0035556">
    <property type="term" value="P:intracellular signal transduction"/>
    <property type="evidence" value="ECO:0007669"/>
    <property type="project" value="TreeGrafter"/>
</dbReference>
<dbReference type="PROSITE" id="PS50011">
    <property type="entry name" value="PROTEIN_KINASE_DOM"/>
    <property type="match status" value="1"/>
</dbReference>
<evidence type="ECO:0000256" key="1">
    <source>
        <dbReference type="ARBA" id="ARBA00012513"/>
    </source>
</evidence>
<evidence type="ECO:0000256" key="8">
    <source>
        <dbReference type="ARBA" id="ARBA00048679"/>
    </source>
</evidence>
<proteinExistence type="predicted"/>
<evidence type="ECO:0000256" key="6">
    <source>
        <dbReference type="ARBA" id="ARBA00022840"/>
    </source>
</evidence>
<keyword evidence="6 9" id="KW-0067">ATP-binding</keyword>
<keyword evidence="4 9" id="KW-0547">Nucleotide-binding</keyword>
<feature type="domain" description="PX" evidence="11">
    <location>
        <begin position="6"/>
        <end position="147"/>
    </location>
</feature>
<keyword evidence="2" id="KW-0723">Serine/threonine-protein kinase</keyword>
<dbReference type="EC" id="2.7.11.1" evidence="1"/>
<dbReference type="SUPFAM" id="SSF56112">
    <property type="entry name" value="Protein kinase-like (PK-like)"/>
    <property type="match status" value="1"/>
</dbReference>
<dbReference type="InterPro" id="IPR011009">
    <property type="entry name" value="Kinase-like_dom_sf"/>
</dbReference>
<keyword evidence="3" id="KW-0808">Transferase</keyword>
<evidence type="ECO:0000256" key="9">
    <source>
        <dbReference type="PROSITE-ProRule" id="PRU10141"/>
    </source>
</evidence>
<gene>
    <name evidence="12" type="ORF">DYB28_009377</name>
</gene>
<dbReference type="Pfam" id="PF00069">
    <property type="entry name" value="Pkinase"/>
    <property type="match status" value="1"/>
</dbReference>
<evidence type="ECO:0000313" key="12">
    <source>
        <dbReference type="EMBL" id="RLO00072.1"/>
    </source>
</evidence>
<evidence type="ECO:0000256" key="5">
    <source>
        <dbReference type="ARBA" id="ARBA00022777"/>
    </source>
</evidence>
<dbReference type="InterPro" id="IPR050236">
    <property type="entry name" value="Ser_Thr_kinase_AGC"/>
</dbReference>
<dbReference type="PANTHER" id="PTHR24356:SF407">
    <property type="entry name" value="RAC SERINE_THREONINE-PROTEIN KINASE"/>
    <property type="match status" value="1"/>
</dbReference>
<dbReference type="AlphaFoldDB" id="A0A9X8H3R1"/>
<dbReference type="Gene3D" id="3.30.1520.10">
    <property type="entry name" value="Phox-like domain"/>
    <property type="match status" value="1"/>
</dbReference>
<feature type="binding site" evidence="9">
    <location>
        <position position="189"/>
    </location>
    <ligand>
        <name>ATP</name>
        <dbReference type="ChEBI" id="CHEBI:30616"/>
    </ligand>
</feature>
<dbReference type="InterPro" id="IPR001683">
    <property type="entry name" value="PX_dom"/>
</dbReference>
<feature type="domain" description="Protein kinase" evidence="10">
    <location>
        <begin position="158"/>
        <end position="247"/>
    </location>
</feature>
<evidence type="ECO:0000259" key="10">
    <source>
        <dbReference type="PROSITE" id="PS50011"/>
    </source>
</evidence>
<accession>A0A9X8H3R1</accession>
<evidence type="ECO:0000256" key="2">
    <source>
        <dbReference type="ARBA" id="ARBA00022527"/>
    </source>
</evidence>
<dbReference type="SUPFAM" id="SSF64268">
    <property type="entry name" value="PX domain"/>
    <property type="match status" value="1"/>
</dbReference>
<dbReference type="GO" id="GO:0035091">
    <property type="term" value="F:phosphatidylinositol binding"/>
    <property type="evidence" value="ECO:0007669"/>
    <property type="project" value="InterPro"/>
</dbReference>
<evidence type="ECO:0000313" key="13">
    <source>
        <dbReference type="Proteomes" id="UP000275652"/>
    </source>
</evidence>
<dbReference type="SMART" id="SM00312">
    <property type="entry name" value="PX"/>
    <property type="match status" value="1"/>
</dbReference>
<organism evidence="12 13">
    <name type="scientific">Aphanomyces astaci</name>
    <name type="common">Crayfish plague agent</name>
    <dbReference type="NCBI Taxonomy" id="112090"/>
    <lineage>
        <taxon>Eukaryota</taxon>
        <taxon>Sar</taxon>
        <taxon>Stramenopiles</taxon>
        <taxon>Oomycota</taxon>
        <taxon>Saprolegniomycetes</taxon>
        <taxon>Saprolegniales</taxon>
        <taxon>Verrucalvaceae</taxon>
        <taxon>Aphanomyces</taxon>
    </lineage>
</organism>
<dbReference type="Gene3D" id="3.30.200.20">
    <property type="entry name" value="Phosphorylase Kinase, domain 1"/>
    <property type="match status" value="1"/>
</dbReference>
<dbReference type="Pfam" id="PF00787">
    <property type="entry name" value="PX"/>
    <property type="match status" value="1"/>
</dbReference>
<keyword evidence="5" id="KW-0418">Kinase</keyword>
<dbReference type="PROSITE" id="PS50195">
    <property type="entry name" value="PX"/>
    <property type="match status" value="1"/>
</dbReference>